<reference evidence="2 3" key="1">
    <citation type="submission" date="2018-06" db="EMBL/GenBank/DDBJ databases">
        <authorList>
            <consortium name="Pathogen Informatics"/>
            <person name="Doyle S."/>
        </authorList>
    </citation>
    <scope>NUCLEOTIDE SEQUENCE [LARGE SCALE GENOMIC DNA]</scope>
    <source>
        <strain evidence="2 3">NCTC10821</strain>
    </source>
</reference>
<keyword evidence="1" id="KW-0472">Membrane</keyword>
<dbReference type="OrthoDB" id="5191839at2"/>
<accession>A0A378T9Y1</accession>
<dbReference type="EMBL" id="UGQT01000001">
    <property type="protein sequence ID" value="STZ57648.1"/>
    <property type="molecule type" value="Genomic_DNA"/>
</dbReference>
<proteinExistence type="predicted"/>
<evidence type="ECO:0008006" key="4">
    <source>
        <dbReference type="Google" id="ProtNLM"/>
    </source>
</evidence>
<protein>
    <recommendedName>
        <fullName evidence="4">Transmembrane protein</fullName>
    </recommendedName>
</protein>
<dbReference type="AlphaFoldDB" id="A0A378T9Y1"/>
<keyword evidence="1" id="KW-1133">Transmembrane helix</keyword>
<sequence>MDSSVILGWASFVIAVIGIPAAWFFARRGRQRPDLRSAADFDVIIDSDDGILDRLNMEFDGSKILSVSRTRFAMWNARGDTVRGSDIVPTDQLRLELESDAVVLHARVLTVSREQIDAKCEFGSDDPQCARLSFDFLDPSDGFIVELLHTSPRRAKLVGTIRGAEVASSKRGIDLSNDALDAVSERWFLRFKHLRRKLKIFTIFTIIAFAIFVFQAWIVIRDDILSEPHLVNASSFDLGQLQGQHDFAKAVTDANNGGRRSPLESWVFVVISAIMAVYILRFPILSTFLSAVPRSITSVPKDSP</sequence>
<keyword evidence="1" id="KW-0812">Transmembrane</keyword>
<evidence type="ECO:0000313" key="3">
    <source>
        <dbReference type="Proteomes" id="UP000254978"/>
    </source>
</evidence>
<evidence type="ECO:0000256" key="1">
    <source>
        <dbReference type="SAM" id="Phobius"/>
    </source>
</evidence>
<keyword evidence="3" id="KW-1185">Reference proteome</keyword>
<organism evidence="2 3">
    <name type="scientific">Mycolicibacterium tokaiense</name>
    <dbReference type="NCBI Taxonomy" id="39695"/>
    <lineage>
        <taxon>Bacteria</taxon>
        <taxon>Bacillati</taxon>
        <taxon>Actinomycetota</taxon>
        <taxon>Actinomycetes</taxon>
        <taxon>Mycobacteriales</taxon>
        <taxon>Mycobacteriaceae</taxon>
        <taxon>Mycolicibacterium</taxon>
    </lineage>
</organism>
<evidence type="ECO:0000313" key="2">
    <source>
        <dbReference type="EMBL" id="STZ57648.1"/>
    </source>
</evidence>
<feature type="transmembrane region" description="Helical" evidence="1">
    <location>
        <begin position="266"/>
        <end position="292"/>
    </location>
</feature>
<dbReference type="Proteomes" id="UP000254978">
    <property type="component" value="Unassembled WGS sequence"/>
</dbReference>
<gene>
    <name evidence="2" type="ORF">NCTC10821_01152</name>
</gene>
<feature type="transmembrane region" description="Helical" evidence="1">
    <location>
        <begin position="6"/>
        <end position="26"/>
    </location>
</feature>
<dbReference type="RefSeq" id="WP_115277805.1">
    <property type="nucleotide sequence ID" value="NZ_AP022600.1"/>
</dbReference>
<name>A0A378T9Y1_9MYCO</name>
<feature type="transmembrane region" description="Helical" evidence="1">
    <location>
        <begin position="200"/>
        <end position="220"/>
    </location>
</feature>